<evidence type="ECO:0000313" key="2">
    <source>
        <dbReference type="EMBL" id="TGL89590.1"/>
    </source>
</evidence>
<name>A0A6N4QXB4_9LEPT</name>
<dbReference type="EMBL" id="RQGM01000006">
    <property type="protein sequence ID" value="TGL89590.1"/>
    <property type="molecule type" value="Genomic_DNA"/>
</dbReference>
<dbReference type="Proteomes" id="UP000297613">
    <property type="component" value="Unassembled WGS sequence"/>
</dbReference>
<dbReference type="AlphaFoldDB" id="A0A6N4QXB4"/>
<accession>A0A6N4QXB4</accession>
<accession>A0A418A4T2</accession>
<reference evidence="3" key="1">
    <citation type="submission" date="2018-05" db="EMBL/GenBank/DDBJ databases">
        <title>Leptospira yasudae sp. nov. and Leptospira stimsonii sp. nov., two pathogenic species of the genus Leptospira isolated from environmental sources.</title>
        <authorList>
            <person name="Casanovas-Massana A."/>
            <person name="Hamond C."/>
            <person name="Santos L.A."/>
            <person name="Hacker K.P."/>
            <person name="Balassiano I."/>
            <person name="Medeiros M.A."/>
            <person name="Reis M.G."/>
            <person name="Ko A.I."/>
            <person name="Wunder E.A."/>
        </authorList>
    </citation>
    <scope>NUCLEOTIDE SEQUENCE [LARGE SCALE GENOMIC DNA]</scope>
    <source>
        <strain evidence="3">B21</strain>
    </source>
</reference>
<gene>
    <name evidence="1" type="ORF">DLM77_17420</name>
    <name evidence="2" type="ORF">EHQ83_01205</name>
</gene>
<proteinExistence type="predicted"/>
<sequence>MFGFQKFNFSDREIEPRFSRHLSSTTQTRVGPNFYKKIVVSPTNSILEIRKDSFHSYRSR</sequence>
<reference evidence="1" key="2">
    <citation type="submission" date="2018-05" db="EMBL/GenBank/DDBJ databases">
        <authorList>
            <person name="Casanovas-Massana A."/>
            <person name="Santos L.A."/>
            <person name="Wunder E.A."/>
        </authorList>
    </citation>
    <scope>NUCLEOTIDE SEQUENCE</scope>
    <source>
        <strain evidence="1">B21</strain>
    </source>
</reference>
<comment type="caution">
    <text evidence="2">The sequence shown here is derived from an EMBL/GenBank/DDBJ whole genome shotgun (WGS) entry which is preliminary data.</text>
</comment>
<keyword evidence="3" id="KW-1185">Reference proteome</keyword>
<evidence type="ECO:0000313" key="4">
    <source>
        <dbReference type="Proteomes" id="UP000297613"/>
    </source>
</evidence>
<reference evidence="2 4" key="3">
    <citation type="journal article" date="2019" name="PLoS Negl. Trop. Dis.">
        <title>Revisiting the worldwide diversity of Leptospira species in the environment.</title>
        <authorList>
            <person name="Vincent A.T."/>
            <person name="Schiettekatte O."/>
            <person name="Bourhy P."/>
            <person name="Veyrier F.J."/>
            <person name="Picardeau M."/>
        </authorList>
    </citation>
    <scope>NUCLEOTIDE SEQUENCE [LARGE SCALE GENOMIC DNA]</scope>
    <source>
        <strain evidence="2 4">201702445</strain>
    </source>
</reference>
<reference evidence="1 3" key="4">
    <citation type="journal article" date="2020" name="Int. J. Syst. Evol. Microbiol.">
        <title>Leptospira yasudae sp. nov. and Leptospira stimsonii sp. nov., two new species of the pathogenic group isolated from environmental sources.</title>
        <authorList>
            <person name="Casanovas-Massana A."/>
            <person name="Hamond C."/>
            <person name="Santos L.A."/>
            <person name="de Oliveira D."/>
            <person name="Hacker K.P."/>
            <person name="Balassiano I."/>
            <person name="Costa F."/>
            <person name="Medeiros M.A."/>
            <person name="Reis M.G."/>
            <person name="Ko A.I."/>
            <person name="Wunder E.A."/>
        </authorList>
    </citation>
    <scope>NUCLEOTIDE SEQUENCE [LARGE SCALE GENOMIC DNA]</scope>
    <source>
        <strain evidence="1 3">B21</strain>
    </source>
</reference>
<evidence type="ECO:0000313" key="1">
    <source>
        <dbReference type="EMBL" id="RHX78215.1"/>
    </source>
</evidence>
<dbReference type="EMBL" id="QHCR01000008">
    <property type="protein sequence ID" value="RHX78215.1"/>
    <property type="molecule type" value="Genomic_DNA"/>
</dbReference>
<evidence type="ECO:0000313" key="3">
    <source>
        <dbReference type="Proteomes" id="UP000285569"/>
    </source>
</evidence>
<protein>
    <submittedName>
        <fullName evidence="2">Uncharacterized protein</fullName>
    </submittedName>
</protein>
<dbReference type="Proteomes" id="UP000285569">
    <property type="component" value="Unassembled WGS sequence"/>
</dbReference>
<organism evidence="2 4">
    <name type="scientific">Leptospira yasudae</name>
    <dbReference type="NCBI Taxonomy" id="2202201"/>
    <lineage>
        <taxon>Bacteria</taxon>
        <taxon>Pseudomonadati</taxon>
        <taxon>Spirochaetota</taxon>
        <taxon>Spirochaetia</taxon>
        <taxon>Leptospirales</taxon>
        <taxon>Leptospiraceae</taxon>
        <taxon>Leptospira</taxon>
    </lineage>
</organism>